<evidence type="ECO:0000256" key="7">
    <source>
        <dbReference type="SAM" id="MobiDB-lite"/>
    </source>
</evidence>
<evidence type="ECO:0000313" key="8">
    <source>
        <dbReference type="EMBL" id="KAB7503022.1"/>
    </source>
</evidence>
<feature type="binding site" evidence="6">
    <location>
        <position position="405"/>
    </location>
    <ligand>
        <name>S-adenosyl-L-methionine</name>
        <dbReference type="ChEBI" id="CHEBI:59789"/>
    </ligand>
</feature>
<keyword evidence="2 6" id="KW-0808">Transferase</keyword>
<feature type="region of interest" description="Disordered" evidence="7">
    <location>
        <begin position="14"/>
        <end position="46"/>
    </location>
</feature>
<dbReference type="OrthoDB" id="10250660at2759"/>
<evidence type="ECO:0000313" key="9">
    <source>
        <dbReference type="Proteomes" id="UP000326759"/>
    </source>
</evidence>
<feature type="binding site" evidence="6">
    <location>
        <position position="504"/>
    </location>
    <ligand>
        <name>S-adenosyl-L-methionine</name>
        <dbReference type="ChEBI" id="CHEBI:59789"/>
    </ligand>
</feature>
<dbReference type="Gene3D" id="2.40.50.1070">
    <property type="match status" value="1"/>
</dbReference>
<comment type="caution">
    <text evidence="8">The sequence shown here is derived from an EMBL/GenBank/DDBJ whole genome shotgun (WGS) entry which is preliminary data.</text>
</comment>
<dbReference type="Gene3D" id="3.30.70.330">
    <property type="match status" value="1"/>
</dbReference>
<protein>
    <recommendedName>
        <fullName evidence="4">tRNA (uracil(54)-C(5))-methyltransferase</fullName>
        <ecNumber evidence="4">2.1.1.35</ecNumber>
    </recommendedName>
</protein>
<evidence type="ECO:0000256" key="6">
    <source>
        <dbReference type="PROSITE-ProRule" id="PRU01024"/>
    </source>
</evidence>
<feature type="compositionally biased region" description="Basic and acidic residues" evidence="7">
    <location>
        <begin position="616"/>
        <end position="646"/>
    </location>
</feature>
<feature type="region of interest" description="Disordered" evidence="7">
    <location>
        <begin position="616"/>
        <end position="703"/>
    </location>
</feature>
<dbReference type="GO" id="GO:0032259">
    <property type="term" value="P:methylation"/>
    <property type="evidence" value="ECO:0007669"/>
    <property type="project" value="UniProtKB-KW"/>
</dbReference>
<comment type="catalytic activity">
    <reaction evidence="5">
        <text>uridine(54) in tRNA + S-adenosyl-L-methionine = 5-methyluridine(54) in tRNA + S-adenosyl-L-homocysteine + H(+)</text>
        <dbReference type="Rhea" id="RHEA:42712"/>
        <dbReference type="Rhea" id="RHEA-COMP:10167"/>
        <dbReference type="Rhea" id="RHEA-COMP:10193"/>
        <dbReference type="ChEBI" id="CHEBI:15378"/>
        <dbReference type="ChEBI" id="CHEBI:57856"/>
        <dbReference type="ChEBI" id="CHEBI:59789"/>
        <dbReference type="ChEBI" id="CHEBI:65315"/>
        <dbReference type="ChEBI" id="CHEBI:74447"/>
        <dbReference type="EC" id="2.1.1.35"/>
    </reaction>
    <physiologicalReaction direction="left-to-right" evidence="5">
        <dbReference type="Rhea" id="RHEA:42713"/>
    </physiologicalReaction>
</comment>
<feature type="compositionally biased region" description="Polar residues" evidence="7">
    <location>
        <begin position="879"/>
        <end position="893"/>
    </location>
</feature>
<sequence>MDRDEDYVVCDEINENSLLYEGEDDNSKENDGGGDGQENAGDGKAVSEKVKELEKEHYSQNKPDEFSSENFKIELGGLPKYYPLSQLKKLLNASLQLDPHRVKPGGMGRNVAYVNFKDAETRFKAITILNGYKWQGCTLSAKEADPTKDPMLLAKIDYLKVPKKEYEMLPLKDRIQKSVTPYHEMSYDDQIKEKDKVVKSVLRKFGNELASLNPELKKFVHWHKMRLDDFVHSPVKQAYRNKCEFTIESDKPIVGFRVASYREGSVEVGPVDHLTHLNDKMKEVVKYMESYLETSEHAPFDPFSHNGVWRQLAVRTSQNFDVMLIVQIHPQSLSEDEINDIKEDVKKYFTEGEGGAVGVTSIFFQRVGQREAGKEVEFEHVYGKTYIEETILGKTFRASPDAFLQVNTPACEVLYEKIAEVADIDSTSIVLDVCCGVGTIGLSIAEHSYKTMGVEITESAVENARRNAENNGIANAVFYNGKAEDYIDNMIERSQRNNVVAIVDPPRAGLGGGVMNALRKCEYLNKIVYVSCDPQAALPNFQALGRPRSKSYKGFYFVPIRATPVDLFPDTPHFELIIVFERYDECKWERIMSGNPRPKDQEYFDRIPQLSQETREFHKELEEKRRKESRDDRRRRNKGGREDRGSFGRGGGGAGNRRGFGGGDYGDYEEEEADEEWDNYGGRRGGGGGRNSSNWKSGGMLGGWNSGGGGGRSGIGNVPPLLDGWSGRLGGGGRSAVPGLNPGISARLSAGPIAGGPRGRGGGGSGGGGMRNFGGNEYGEGFQEGFQAGLGSSGQSTLGFWPRRWLEYGPISRGFWSGRRFRGGGGGGELQYEYERDSWPMWMGLHWKQSEQQQPWWEHEWNGNWTNERGSGFFGVLSPSSQQPTSNISTQRNKSARGARVRRVEPGRNLHIWDDDLQEEEEKNSLFIHAKMRFTIISKKYWESK</sequence>
<gene>
    <name evidence="8" type="primary">TRMT2A</name>
    <name evidence="8" type="ORF">Anas_06924</name>
</gene>
<evidence type="ECO:0000256" key="1">
    <source>
        <dbReference type="ARBA" id="ARBA00022603"/>
    </source>
</evidence>
<dbReference type="PROSITE" id="PS51687">
    <property type="entry name" value="SAM_MT_RNA_M5U"/>
    <property type="match status" value="1"/>
</dbReference>
<reference evidence="8 9" key="1">
    <citation type="journal article" date="2019" name="PLoS Biol.">
        <title>Sex chromosomes control vertical transmission of feminizing Wolbachia symbionts in an isopod.</title>
        <authorList>
            <person name="Becking T."/>
            <person name="Chebbi M.A."/>
            <person name="Giraud I."/>
            <person name="Moumen B."/>
            <person name="Laverre T."/>
            <person name="Caubet Y."/>
            <person name="Peccoud J."/>
            <person name="Gilbert C."/>
            <person name="Cordaux R."/>
        </authorList>
    </citation>
    <scope>NUCLEOTIDE SEQUENCE [LARGE SCALE GENOMIC DNA]</scope>
    <source>
        <strain evidence="8">ANa2</strain>
        <tissue evidence="8">Whole body excluding digestive tract and cuticle</tissue>
    </source>
</reference>
<dbReference type="SUPFAM" id="SSF54928">
    <property type="entry name" value="RNA-binding domain, RBD"/>
    <property type="match status" value="1"/>
</dbReference>
<feature type="binding site" evidence="6">
    <location>
        <position position="455"/>
    </location>
    <ligand>
        <name>S-adenosyl-L-methionine</name>
        <dbReference type="ChEBI" id="CHEBI:59789"/>
    </ligand>
</feature>
<organism evidence="8 9">
    <name type="scientific">Armadillidium nasatum</name>
    <dbReference type="NCBI Taxonomy" id="96803"/>
    <lineage>
        <taxon>Eukaryota</taxon>
        <taxon>Metazoa</taxon>
        <taxon>Ecdysozoa</taxon>
        <taxon>Arthropoda</taxon>
        <taxon>Crustacea</taxon>
        <taxon>Multicrustacea</taxon>
        <taxon>Malacostraca</taxon>
        <taxon>Eumalacostraca</taxon>
        <taxon>Peracarida</taxon>
        <taxon>Isopoda</taxon>
        <taxon>Oniscidea</taxon>
        <taxon>Crinocheta</taxon>
        <taxon>Armadillidiidae</taxon>
        <taxon>Armadillidium</taxon>
    </lineage>
</organism>
<evidence type="ECO:0000256" key="2">
    <source>
        <dbReference type="ARBA" id="ARBA00022679"/>
    </source>
</evidence>
<comment type="similarity">
    <text evidence="6">Belongs to the class I-like SAM-binding methyltransferase superfamily. RNA M5U methyltransferase family.</text>
</comment>
<dbReference type="PANTHER" id="PTHR45904">
    <property type="entry name" value="TRNA (URACIL-5-)-METHYLTRANSFERASE"/>
    <property type="match status" value="1"/>
</dbReference>
<dbReference type="EC" id="2.1.1.35" evidence="4"/>
<evidence type="ECO:0000256" key="3">
    <source>
        <dbReference type="ARBA" id="ARBA00022691"/>
    </source>
</evidence>
<dbReference type="SUPFAM" id="SSF53335">
    <property type="entry name" value="S-adenosyl-L-methionine-dependent methyltransferases"/>
    <property type="match status" value="1"/>
</dbReference>
<comment type="caution">
    <text evidence="6">Lacks conserved residue(s) required for the propagation of feature annotation.</text>
</comment>
<keyword evidence="3 6" id="KW-0949">S-adenosyl-L-methionine</keyword>
<feature type="region of interest" description="Disordered" evidence="7">
    <location>
        <begin position="879"/>
        <end position="901"/>
    </location>
</feature>
<dbReference type="InterPro" id="IPR010280">
    <property type="entry name" value="U5_MeTrfase_fam"/>
</dbReference>
<evidence type="ECO:0000256" key="5">
    <source>
        <dbReference type="ARBA" id="ARBA00047278"/>
    </source>
</evidence>
<dbReference type="Gene3D" id="3.40.50.150">
    <property type="entry name" value="Vaccinia Virus protein VP39"/>
    <property type="match status" value="1"/>
</dbReference>
<evidence type="ECO:0000256" key="4">
    <source>
        <dbReference type="ARBA" id="ARBA00033763"/>
    </source>
</evidence>
<proteinExistence type="inferred from homology"/>
<keyword evidence="1 6" id="KW-0489">Methyltransferase</keyword>
<dbReference type="CDD" id="cd02440">
    <property type="entry name" value="AdoMet_MTases"/>
    <property type="match status" value="1"/>
</dbReference>
<keyword evidence="9" id="KW-1185">Reference proteome</keyword>
<dbReference type="InterPro" id="IPR029063">
    <property type="entry name" value="SAM-dependent_MTases_sf"/>
</dbReference>
<dbReference type="GO" id="GO:0006396">
    <property type="term" value="P:RNA processing"/>
    <property type="evidence" value="ECO:0007669"/>
    <property type="project" value="InterPro"/>
</dbReference>
<feature type="compositionally biased region" description="Gly residues" evidence="7">
    <location>
        <begin position="647"/>
        <end position="665"/>
    </location>
</feature>
<dbReference type="InterPro" id="IPR045850">
    <property type="entry name" value="TRM2_met"/>
</dbReference>
<dbReference type="EMBL" id="SEYY01006035">
    <property type="protein sequence ID" value="KAB7503022.1"/>
    <property type="molecule type" value="Genomic_DNA"/>
</dbReference>
<dbReference type="InterPro" id="IPR012677">
    <property type="entry name" value="Nucleotide-bd_a/b_plait_sf"/>
</dbReference>
<dbReference type="PANTHER" id="PTHR45904:SF2">
    <property type="entry name" value="TRNA (URACIL-5-)-METHYLTRANSFERASE HOMOLOG A"/>
    <property type="match status" value="1"/>
</dbReference>
<accession>A0A5N5T958</accession>
<dbReference type="InterPro" id="IPR035979">
    <property type="entry name" value="RBD_domain_sf"/>
</dbReference>
<feature type="active site" description="Nucleophile" evidence="6">
    <location>
        <position position="532"/>
    </location>
</feature>
<dbReference type="GO" id="GO:0003723">
    <property type="term" value="F:RNA binding"/>
    <property type="evidence" value="ECO:0007669"/>
    <property type="project" value="TreeGrafter"/>
</dbReference>
<feature type="compositionally biased region" description="Acidic residues" evidence="7">
    <location>
        <begin position="666"/>
        <end position="678"/>
    </location>
</feature>
<dbReference type="GO" id="GO:0030697">
    <property type="term" value="F:tRNA (uracil(54)-C5)-methyltransferase activity, S-adenosyl methionine-dependent"/>
    <property type="evidence" value="ECO:0007669"/>
    <property type="project" value="UniProtKB-EC"/>
</dbReference>
<dbReference type="Pfam" id="PF05958">
    <property type="entry name" value="tRNA_U5-meth_tr"/>
    <property type="match status" value="1"/>
</dbReference>
<name>A0A5N5T958_9CRUS</name>
<dbReference type="Proteomes" id="UP000326759">
    <property type="component" value="Unassembled WGS sequence"/>
</dbReference>
<dbReference type="AlphaFoldDB" id="A0A5N5T958"/>